<evidence type="ECO:0000259" key="2">
    <source>
        <dbReference type="SMART" id="SM00635"/>
    </source>
</evidence>
<dbReference type="Pfam" id="PF18998">
    <property type="entry name" value="Flg_new_2"/>
    <property type="match status" value="3"/>
</dbReference>
<feature type="chain" id="PRO_5029909089" evidence="1">
    <location>
        <begin position="21"/>
        <end position="1786"/>
    </location>
</feature>
<dbReference type="Pfam" id="PF02368">
    <property type="entry name" value="Big_2"/>
    <property type="match status" value="1"/>
</dbReference>
<gene>
    <name evidence="3" type="ORF">GKD68_05960</name>
</gene>
<accession>A0A7K0HWX9</accession>
<comment type="caution">
    <text evidence="3">The sequence shown here is derived from an EMBL/GenBank/DDBJ whole genome shotgun (WGS) entry which is preliminary data.</text>
</comment>
<keyword evidence="1" id="KW-0732">Signal</keyword>
<evidence type="ECO:0000256" key="1">
    <source>
        <dbReference type="SAM" id="SignalP"/>
    </source>
</evidence>
<dbReference type="EMBL" id="WKNE01000003">
    <property type="protein sequence ID" value="MRZ54297.1"/>
    <property type="molecule type" value="Genomic_DNA"/>
</dbReference>
<name>A0A7K0HWX9_PARDI</name>
<dbReference type="Proteomes" id="UP000432516">
    <property type="component" value="Unassembled WGS sequence"/>
</dbReference>
<evidence type="ECO:0000313" key="3">
    <source>
        <dbReference type="EMBL" id="MRZ54297.1"/>
    </source>
</evidence>
<reference evidence="3 4" key="1">
    <citation type="journal article" date="2019" name="Nat. Med.">
        <title>A library of human gut bacterial isolates paired with longitudinal multiomics data enables mechanistic microbiome research.</title>
        <authorList>
            <person name="Poyet M."/>
            <person name="Groussin M."/>
            <person name="Gibbons S.M."/>
            <person name="Avila-Pacheco J."/>
            <person name="Jiang X."/>
            <person name="Kearney S.M."/>
            <person name="Perrotta A.R."/>
            <person name="Berdy B."/>
            <person name="Zhao S."/>
            <person name="Lieberman T.D."/>
            <person name="Swanson P.K."/>
            <person name="Smith M."/>
            <person name="Roesemann S."/>
            <person name="Alexander J.E."/>
            <person name="Rich S.A."/>
            <person name="Livny J."/>
            <person name="Vlamakis H."/>
            <person name="Clish C."/>
            <person name="Bullock K."/>
            <person name="Deik A."/>
            <person name="Scott J."/>
            <person name="Pierce K.A."/>
            <person name="Xavier R.J."/>
            <person name="Alm E.J."/>
        </authorList>
    </citation>
    <scope>NUCLEOTIDE SEQUENCE [LARGE SCALE GENOMIC DNA]</scope>
    <source>
        <strain evidence="3 4">BIOML-A2</strain>
    </source>
</reference>
<proteinExistence type="predicted"/>
<sequence>MRKLISAVFLALMALIQVHAQDSDLRSAPDLPTFKVTLNYSASEGGTITSDISSGAKVAYNTAHKFTITANAGYVLADITMNTATIGTLPTGTFNGDNTTTYTYTSPALTKATEIKATFKAKDPVTVTMSPASATLDEVKAKVNLPKLAFTPEDVTGYTVKYKNVATGTETTDLPATAGKYNVLVTKAETATQAAIDKKFDYEILPAHTLTYTFEATQGTVAATMNGTAVTSGGEIAYDKPAVLKITAKSGYVLGKLTVDNQVVNLPEGTFDTSTNETSYAAYTTGALKGSMAIDVQFTAKKTRTITASPLSATKDEIAAGKNKPVVKIEPSPSQYLIRYYKDVPANATTTFPTEDGSYRIWVTSPETEEYAALSNDTSLIFTISKANVLSWSVEGQGTVTAKMGDKDVANGGDIVNGKAAVLTITAKPGYKLSEIKIDGKPANLPTGKFNSTDNTISYTYTTDELTASATINVVFTEKMKVTAKVTGSSATKDQVVAKQNLPVIKFTPEMNGQAVTYRAANGKETKDLPAVVGVYKIVLISPETMEYAALTDSSNTFTVTGANALVYTVDGGNGTVTAKMDGKDVVSGGDIAYGKTAVFSIVSNSNYKLGAIKQGSSDVDISKIAGTYADGKTSYTYTTSELTAGAGYTFVFISKDTVKFVANNLTQMEGSIKQVTVASDIKDIKIEYQVNGTTWIKELPSTLKAGSYKARFTRPEDLAYRSLSDTATLVVESKKEVSISGLPKAGHIEEGEPLSIAVLQGGSVEGTTGSFVWTNPNDTVSLTKTKYSTTFMPEDPVLYLAKDTFINVEVTPVYTMKVTAANFGTVKLTGRSANDRYAEGYELAAEAIADKNYTFAGWSDGNTSAIRTLTATKDLDLVARFDSILHKVNIGTPANGTLKVYANGVEVKDGEALLQGTLLTINATPTDKKHMMVKSVKVNGALVNTGSYTLAQAATIEASFEEKPAATHLVNVSNSGHGSVTLLDNESKAPITPGAAIAEGVKVKVICKADYGYALKSVSVENATYSSTDNTFTVGTADANVKVNFGLTQFKVTAAANIPTAGSVSLTKVEDNATVASGSDVNYQTRLVATVTTNSGYRFKSMTANSSEIKDGDTLVVSGPMTIAANYIGKTKLEINTAQQSLVYNKQPRSYEVKVKGGHAAKGFQVTYSKNGVSLGETLPQDAGTYTVNITRPEDDLYKAVSETATLVINKAGMALKSVPTLNGNDVTAELTQDIAGIAWNPKSVSTLSKLRAAATGTPDNDKVNVIRFTPKDENNYEPVDYYIAVGDVEPVTLTTKDTYVTNGGLEVTSTEIAKGTKLTLKAIASKDQRFVKWKEDNDTNIEREVSMNANATYTPVFEVLKTLSIKSRLIEKSYNGAIQVVSLSELFNETDLQENEIVLKYVNVDGSSATPMNAGTYMVNVSFAGNDEWTKFNDVNIRLVIKPATINSFTTLTASELTEGQPLSASILSGGVASTASTNGTTVAGIFEWAEPNKIPGVGDDQSYKVEFTSYDPNYSNNETNAKVTVKSTGASVITFEQPENGTLKVYTVDESGEQTEINSGTAVAPGSKLIVEVEPAKGYELENLQIGEKSYTSNSVQIDNVEGSLAIIATMKESTPDTPVVPDVRVTGVKLNVTSKSIAVGESFVLNATVSPSNATMKSVSWSSSDETVATVDADGIVTGLKVGSCKITVATDDGNKTATCDVSVSTTVSIEQITEGIRVYGIHGAVMVEPTAPVSIRIFAVTGNCLYSGNVSDITRIPAPAGIYLIELSANDRHAATKVSVR</sequence>
<feature type="signal peptide" evidence="1">
    <location>
        <begin position="1"/>
        <end position="20"/>
    </location>
</feature>
<dbReference type="SUPFAM" id="SSF49373">
    <property type="entry name" value="Invasin/intimin cell-adhesion fragments"/>
    <property type="match status" value="1"/>
</dbReference>
<dbReference type="Gene3D" id="2.60.40.1080">
    <property type="match status" value="1"/>
</dbReference>
<dbReference type="InterPro" id="IPR003343">
    <property type="entry name" value="Big_2"/>
</dbReference>
<feature type="domain" description="BIG2" evidence="2">
    <location>
        <begin position="1628"/>
        <end position="1705"/>
    </location>
</feature>
<dbReference type="RefSeq" id="WP_154398615.1">
    <property type="nucleotide sequence ID" value="NZ_WKNE01000003.1"/>
</dbReference>
<dbReference type="InterPro" id="IPR008964">
    <property type="entry name" value="Invasin/intimin_cell_adhesion"/>
</dbReference>
<dbReference type="SMART" id="SM00635">
    <property type="entry name" value="BID_2"/>
    <property type="match status" value="1"/>
</dbReference>
<organism evidence="3 4">
    <name type="scientific">Parabacteroides distasonis</name>
    <dbReference type="NCBI Taxonomy" id="823"/>
    <lineage>
        <taxon>Bacteria</taxon>
        <taxon>Pseudomonadati</taxon>
        <taxon>Bacteroidota</taxon>
        <taxon>Bacteroidia</taxon>
        <taxon>Bacteroidales</taxon>
        <taxon>Tannerellaceae</taxon>
        <taxon>Parabacteroides</taxon>
    </lineage>
</organism>
<evidence type="ECO:0000313" key="4">
    <source>
        <dbReference type="Proteomes" id="UP000432516"/>
    </source>
</evidence>
<protein>
    <submittedName>
        <fullName evidence="3">Beta-agarase</fullName>
    </submittedName>
</protein>
<dbReference type="InterPro" id="IPR044060">
    <property type="entry name" value="Bacterial_rp_domain"/>
</dbReference>